<feature type="transmembrane region" description="Helical" evidence="1">
    <location>
        <begin position="66"/>
        <end position="86"/>
    </location>
</feature>
<gene>
    <name evidence="2" type="ORF">COW36_19220</name>
</gene>
<evidence type="ECO:0000256" key="1">
    <source>
        <dbReference type="SAM" id="Phobius"/>
    </source>
</evidence>
<comment type="caution">
    <text evidence="2">The sequence shown here is derived from an EMBL/GenBank/DDBJ whole genome shotgun (WGS) entry which is preliminary data.</text>
</comment>
<dbReference type="AlphaFoldDB" id="A0A2M7G0E6"/>
<feature type="transmembrane region" description="Helical" evidence="1">
    <location>
        <begin position="92"/>
        <end position="112"/>
    </location>
</feature>
<keyword evidence="1" id="KW-1133">Transmembrane helix</keyword>
<dbReference type="EMBL" id="PFFQ01000054">
    <property type="protein sequence ID" value="PIW15107.1"/>
    <property type="molecule type" value="Genomic_DNA"/>
</dbReference>
<evidence type="ECO:0000313" key="2">
    <source>
        <dbReference type="EMBL" id="PIW15107.1"/>
    </source>
</evidence>
<reference evidence="2 3" key="1">
    <citation type="submission" date="2017-09" db="EMBL/GenBank/DDBJ databases">
        <title>Depth-based differentiation of microbial function through sediment-hosted aquifers and enrichment of novel symbionts in the deep terrestrial subsurface.</title>
        <authorList>
            <person name="Probst A.J."/>
            <person name="Ladd B."/>
            <person name="Jarett J.K."/>
            <person name="Geller-Mcgrath D.E."/>
            <person name="Sieber C.M."/>
            <person name="Emerson J.B."/>
            <person name="Anantharaman K."/>
            <person name="Thomas B.C."/>
            <person name="Malmstrom R."/>
            <person name="Stieglmeier M."/>
            <person name="Klingl A."/>
            <person name="Woyke T."/>
            <person name="Ryan C.M."/>
            <person name="Banfield J.F."/>
        </authorList>
    </citation>
    <scope>NUCLEOTIDE SEQUENCE [LARGE SCALE GENOMIC DNA]</scope>
    <source>
        <strain evidence="2">CG17_big_fil_post_rev_8_21_14_2_50_48_46</strain>
    </source>
</reference>
<proteinExistence type="predicted"/>
<feature type="transmembrane region" description="Helical" evidence="1">
    <location>
        <begin position="37"/>
        <end position="54"/>
    </location>
</feature>
<protein>
    <submittedName>
        <fullName evidence="2">Uncharacterized protein</fullName>
    </submittedName>
</protein>
<sequence>MAYGFLLIYLRDFAPGKEAWIAASATGPHFEAKLAHVHGNLLAFLNLVMGYLLMRLPYPTKQARTISVLALLGLLMPIGILMEVLWHFPPLFVVIGALSMTLSVAWLGILTLSQAKNSEFSKNHS</sequence>
<name>A0A2M7G0E6_9BACT</name>
<accession>A0A2M7G0E6</accession>
<keyword evidence="1" id="KW-0812">Transmembrane</keyword>
<organism evidence="2 3">
    <name type="scientific">bacterium (Candidatus Blackallbacteria) CG17_big_fil_post_rev_8_21_14_2_50_48_46</name>
    <dbReference type="NCBI Taxonomy" id="2014261"/>
    <lineage>
        <taxon>Bacteria</taxon>
        <taxon>Candidatus Blackallbacteria</taxon>
    </lineage>
</organism>
<dbReference type="Proteomes" id="UP000231019">
    <property type="component" value="Unassembled WGS sequence"/>
</dbReference>
<evidence type="ECO:0000313" key="3">
    <source>
        <dbReference type="Proteomes" id="UP000231019"/>
    </source>
</evidence>
<keyword evidence="1" id="KW-0472">Membrane</keyword>